<keyword evidence="5 6" id="KW-0456">Lyase</keyword>
<dbReference type="Proteomes" id="UP001139502">
    <property type="component" value="Unassembled WGS sequence"/>
</dbReference>
<dbReference type="GO" id="GO:0046872">
    <property type="term" value="F:metal ion binding"/>
    <property type="evidence" value="ECO:0007669"/>
    <property type="project" value="UniProtKB-KW"/>
</dbReference>
<evidence type="ECO:0000256" key="5">
    <source>
        <dbReference type="RuleBase" id="RU003843"/>
    </source>
</evidence>
<evidence type="ECO:0000256" key="2">
    <source>
        <dbReference type="ARBA" id="ARBA00004904"/>
    </source>
</evidence>
<keyword evidence="3 5" id="KW-0686">Riboflavin biosynthesis</keyword>
<proteinExistence type="inferred from homology"/>
<evidence type="ECO:0000256" key="3">
    <source>
        <dbReference type="ARBA" id="ARBA00022619"/>
    </source>
</evidence>
<keyword evidence="4 5" id="KW-0479">Metal-binding</keyword>
<dbReference type="EC" id="4.1.99.12" evidence="5"/>
<dbReference type="PANTHER" id="PTHR21327:SF18">
    <property type="entry name" value="3,4-DIHYDROXY-2-BUTANONE 4-PHOSPHATE SYNTHASE"/>
    <property type="match status" value="1"/>
</dbReference>
<name>A0A9X2HA01_9MICC</name>
<comment type="subunit">
    <text evidence="5">Homodimer.</text>
</comment>
<dbReference type="InterPro" id="IPR017945">
    <property type="entry name" value="DHBP_synth_RibB-like_a/b_dom"/>
</dbReference>
<reference evidence="6" key="1">
    <citation type="submission" date="2022-06" db="EMBL/GenBank/DDBJ databases">
        <title>Rothia sp. isolated from sandalwood seedling.</title>
        <authorList>
            <person name="Tuikhar N."/>
            <person name="Kirdat K."/>
            <person name="Thorat V."/>
            <person name="Swetha P."/>
            <person name="Padma S."/>
            <person name="Sundararaj R."/>
            <person name="Yadav A."/>
        </authorList>
    </citation>
    <scope>NUCLEOTIDE SEQUENCE</scope>
    <source>
        <strain evidence="6">AR01</strain>
    </source>
</reference>
<keyword evidence="5" id="KW-0464">Manganese</keyword>
<sequence>MVDDEDRENEGDLVGAAALADPERLGMMIRYSSGVVCAPMTGRRADALALPPMVARNEDPKGTAYTITCDAAAGVSTGISAADRALTLNLLADARTAPADLTRPGHILPLRAVDGGVAERPGHTEASVELARLAGLPEVGYIAELVHDDGSMMRFDALRRFATEHGLPMISIEALAAYAAEDAETTQNPTEEELRA</sequence>
<comment type="cofactor">
    <cofactor evidence="5">
        <name>Mg(2+)</name>
        <dbReference type="ChEBI" id="CHEBI:18420"/>
    </cofactor>
    <cofactor evidence="5">
        <name>Mn(2+)</name>
        <dbReference type="ChEBI" id="CHEBI:29035"/>
    </cofactor>
    <text evidence="5">Binds 2 divalent metal cations per subunit. Magnesium or manganese.</text>
</comment>
<dbReference type="NCBIfam" id="TIGR00506">
    <property type="entry name" value="ribB"/>
    <property type="match status" value="1"/>
</dbReference>
<dbReference type="GO" id="GO:0009231">
    <property type="term" value="P:riboflavin biosynthetic process"/>
    <property type="evidence" value="ECO:0007669"/>
    <property type="project" value="UniProtKB-KW"/>
</dbReference>
<dbReference type="Pfam" id="PF00926">
    <property type="entry name" value="DHBP_synthase"/>
    <property type="match status" value="1"/>
</dbReference>
<dbReference type="EMBL" id="JANAFB010000013">
    <property type="protein sequence ID" value="MCP3425744.1"/>
    <property type="molecule type" value="Genomic_DNA"/>
</dbReference>
<dbReference type="SUPFAM" id="SSF55821">
    <property type="entry name" value="YrdC/RibB"/>
    <property type="match status" value="1"/>
</dbReference>
<dbReference type="GO" id="GO:0005829">
    <property type="term" value="C:cytosol"/>
    <property type="evidence" value="ECO:0007669"/>
    <property type="project" value="TreeGrafter"/>
</dbReference>
<comment type="catalytic activity">
    <reaction evidence="5">
        <text>D-ribulose 5-phosphate = (2S)-2-hydroxy-3-oxobutyl phosphate + formate + H(+)</text>
        <dbReference type="Rhea" id="RHEA:18457"/>
        <dbReference type="ChEBI" id="CHEBI:15378"/>
        <dbReference type="ChEBI" id="CHEBI:15740"/>
        <dbReference type="ChEBI" id="CHEBI:58121"/>
        <dbReference type="ChEBI" id="CHEBI:58830"/>
        <dbReference type="EC" id="4.1.99.12"/>
    </reaction>
</comment>
<evidence type="ECO:0000256" key="1">
    <source>
        <dbReference type="ARBA" id="ARBA00002284"/>
    </source>
</evidence>
<accession>A0A9X2HA01</accession>
<evidence type="ECO:0000256" key="4">
    <source>
        <dbReference type="ARBA" id="ARBA00022723"/>
    </source>
</evidence>
<keyword evidence="5" id="KW-0460">Magnesium</keyword>
<evidence type="ECO:0000313" key="6">
    <source>
        <dbReference type="EMBL" id="MCP3425744.1"/>
    </source>
</evidence>
<comment type="similarity">
    <text evidence="5">Belongs to the DHBP synthase family.</text>
</comment>
<evidence type="ECO:0000313" key="7">
    <source>
        <dbReference type="Proteomes" id="UP001139502"/>
    </source>
</evidence>
<organism evidence="6 7">
    <name type="scientific">Rothia santali</name>
    <dbReference type="NCBI Taxonomy" id="2949643"/>
    <lineage>
        <taxon>Bacteria</taxon>
        <taxon>Bacillati</taxon>
        <taxon>Actinomycetota</taxon>
        <taxon>Actinomycetes</taxon>
        <taxon>Micrococcales</taxon>
        <taxon>Micrococcaceae</taxon>
        <taxon>Rothia</taxon>
    </lineage>
</organism>
<dbReference type="AlphaFoldDB" id="A0A9X2HA01"/>
<gene>
    <name evidence="6" type="primary">ribB</name>
    <name evidence="6" type="ORF">NBM05_06915</name>
</gene>
<protein>
    <recommendedName>
        <fullName evidence="5">3,4-dihydroxy-2-butanone 4-phosphate synthase</fullName>
        <shortName evidence="5">DHBP synthase</shortName>
        <ecNumber evidence="5">4.1.99.12</ecNumber>
    </recommendedName>
</protein>
<dbReference type="InterPro" id="IPR000422">
    <property type="entry name" value="DHBP_synthase_RibB"/>
</dbReference>
<comment type="caution">
    <text evidence="6">The sequence shown here is derived from an EMBL/GenBank/DDBJ whole genome shotgun (WGS) entry which is preliminary data.</text>
</comment>
<dbReference type="Gene3D" id="3.90.870.10">
    <property type="entry name" value="DHBP synthase"/>
    <property type="match status" value="1"/>
</dbReference>
<dbReference type="PANTHER" id="PTHR21327">
    <property type="entry name" value="GTP CYCLOHYDROLASE II-RELATED"/>
    <property type="match status" value="1"/>
</dbReference>
<comment type="function">
    <text evidence="1 5">Catalyzes the conversion of D-ribulose 5-phosphate to formate and 3,4-dihydroxy-2-butanone 4-phosphate.</text>
</comment>
<dbReference type="GO" id="GO:0008686">
    <property type="term" value="F:3,4-dihydroxy-2-butanone-4-phosphate synthase activity"/>
    <property type="evidence" value="ECO:0007669"/>
    <property type="project" value="UniProtKB-EC"/>
</dbReference>
<dbReference type="RefSeq" id="WP_254166094.1">
    <property type="nucleotide sequence ID" value="NZ_JANAFB010000013.1"/>
</dbReference>
<comment type="pathway">
    <text evidence="2 5">Cofactor biosynthesis; riboflavin biosynthesis; 2-hydroxy-3-oxobutyl phosphate from D-ribulose 5-phosphate: step 1/1.</text>
</comment>
<keyword evidence="7" id="KW-1185">Reference proteome</keyword>